<dbReference type="FunFam" id="3.30.420.10:FF:000003">
    <property type="entry name" value="Oligoribonuclease"/>
    <property type="match status" value="1"/>
</dbReference>
<dbReference type="InterPro" id="IPR012337">
    <property type="entry name" value="RNaseH-like_sf"/>
</dbReference>
<feature type="domain" description="Exonuclease" evidence="6">
    <location>
        <begin position="79"/>
        <end position="255"/>
    </location>
</feature>
<dbReference type="NCBIfam" id="NF003765">
    <property type="entry name" value="PRK05359.1"/>
    <property type="match status" value="1"/>
</dbReference>
<organism evidence="7 8">
    <name type="scientific">Meyerozyma guilliermondii (strain ATCC 6260 / CBS 566 / DSM 6381 / JCM 1539 / NBRC 10279 / NRRL Y-324)</name>
    <name type="common">Yeast</name>
    <name type="synonym">Candida guilliermondii</name>
    <dbReference type="NCBI Taxonomy" id="294746"/>
    <lineage>
        <taxon>Eukaryota</taxon>
        <taxon>Fungi</taxon>
        <taxon>Dikarya</taxon>
        <taxon>Ascomycota</taxon>
        <taxon>Saccharomycotina</taxon>
        <taxon>Pichiomycetes</taxon>
        <taxon>Debaryomycetaceae</taxon>
        <taxon>Meyerozyma</taxon>
    </lineage>
</organism>
<reference evidence="7 8" key="1">
    <citation type="journal article" date="2009" name="Nature">
        <title>Evolution of pathogenicity and sexual reproduction in eight Candida genomes.</title>
        <authorList>
            <person name="Butler G."/>
            <person name="Rasmussen M.D."/>
            <person name="Lin M.F."/>
            <person name="Santos M.A."/>
            <person name="Sakthikumar S."/>
            <person name="Munro C.A."/>
            <person name="Rheinbay E."/>
            <person name="Grabherr M."/>
            <person name="Forche A."/>
            <person name="Reedy J.L."/>
            <person name="Agrafioti I."/>
            <person name="Arnaud M.B."/>
            <person name="Bates S."/>
            <person name="Brown A.J."/>
            <person name="Brunke S."/>
            <person name="Costanzo M.C."/>
            <person name="Fitzpatrick D.A."/>
            <person name="de Groot P.W."/>
            <person name="Harris D."/>
            <person name="Hoyer L.L."/>
            <person name="Hube B."/>
            <person name="Klis F.M."/>
            <person name="Kodira C."/>
            <person name="Lennard N."/>
            <person name="Logue M.E."/>
            <person name="Martin R."/>
            <person name="Neiman A.M."/>
            <person name="Nikolaou E."/>
            <person name="Quail M.A."/>
            <person name="Quinn J."/>
            <person name="Santos M.C."/>
            <person name="Schmitzberger F.F."/>
            <person name="Sherlock G."/>
            <person name="Shah P."/>
            <person name="Silverstein K.A."/>
            <person name="Skrzypek M.S."/>
            <person name="Soll D."/>
            <person name="Staggs R."/>
            <person name="Stansfield I."/>
            <person name="Stumpf M.P."/>
            <person name="Sudbery P.E."/>
            <person name="Srikantha T."/>
            <person name="Zeng Q."/>
            <person name="Berman J."/>
            <person name="Berriman M."/>
            <person name="Heitman J."/>
            <person name="Gow N.A."/>
            <person name="Lorenz M.C."/>
            <person name="Birren B.W."/>
            <person name="Kellis M."/>
            <person name="Cuomo C.A."/>
        </authorList>
    </citation>
    <scope>NUCLEOTIDE SEQUENCE [LARGE SCALE GENOMIC DNA]</scope>
    <source>
        <strain evidence="8">ATCC 6260 / CBS 566 / DSM 6381 / JCM 1539 / NBRC 10279 / NRRL Y-324</strain>
    </source>
</reference>
<proteinExistence type="inferred from homology"/>
<dbReference type="SMART" id="SM00479">
    <property type="entry name" value="EXOIII"/>
    <property type="match status" value="1"/>
</dbReference>
<name>A5DAU4_PICGU</name>
<dbReference type="GeneID" id="5129191"/>
<dbReference type="GO" id="GO:0034475">
    <property type="term" value="P:U4 snRNA 3'-end processing"/>
    <property type="evidence" value="ECO:0007669"/>
    <property type="project" value="EnsemblFungi"/>
</dbReference>
<dbReference type="CDD" id="cd06135">
    <property type="entry name" value="Orn"/>
    <property type="match status" value="1"/>
</dbReference>
<evidence type="ECO:0000256" key="3">
    <source>
        <dbReference type="ARBA" id="ARBA00022801"/>
    </source>
</evidence>
<evidence type="ECO:0000256" key="4">
    <source>
        <dbReference type="ARBA" id="ARBA00022839"/>
    </source>
</evidence>
<dbReference type="PANTHER" id="PTHR11046">
    <property type="entry name" value="OLIGORIBONUCLEASE, MITOCHONDRIAL"/>
    <property type="match status" value="1"/>
</dbReference>
<feature type="region of interest" description="Disordered" evidence="5">
    <location>
        <begin position="40"/>
        <end position="60"/>
    </location>
</feature>
<dbReference type="FunCoup" id="A5DAU4">
    <property type="interactions" value="752"/>
</dbReference>
<dbReference type="EMBL" id="CH408155">
    <property type="protein sequence ID" value="EDK36301.1"/>
    <property type="molecule type" value="Genomic_DNA"/>
</dbReference>
<dbReference type="Pfam" id="PF00929">
    <property type="entry name" value="RNase_T"/>
    <property type="match status" value="1"/>
</dbReference>
<dbReference type="GO" id="GO:0034476">
    <property type="term" value="P:U5 snRNA 3'-end processing"/>
    <property type="evidence" value="ECO:0007669"/>
    <property type="project" value="EnsemblFungi"/>
</dbReference>
<dbReference type="RefSeq" id="XP_001487022.1">
    <property type="nucleotide sequence ID" value="XM_001486972.1"/>
</dbReference>
<dbReference type="VEuPathDB" id="FungiDB:PGUG_00399"/>
<dbReference type="Proteomes" id="UP000001997">
    <property type="component" value="Unassembled WGS sequence"/>
</dbReference>
<dbReference type="SUPFAM" id="SSF53098">
    <property type="entry name" value="Ribonuclease H-like"/>
    <property type="match status" value="1"/>
</dbReference>
<evidence type="ECO:0000313" key="7">
    <source>
        <dbReference type="EMBL" id="EDK36301.1"/>
    </source>
</evidence>
<dbReference type="HOGENOM" id="CLU_064761_0_1_1"/>
<evidence type="ECO:0000256" key="5">
    <source>
        <dbReference type="SAM" id="MobiDB-lite"/>
    </source>
</evidence>
<dbReference type="GO" id="GO:0003676">
    <property type="term" value="F:nucleic acid binding"/>
    <property type="evidence" value="ECO:0007669"/>
    <property type="project" value="InterPro"/>
</dbReference>
<evidence type="ECO:0000256" key="1">
    <source>
        <dbReference type="ARBA" id="ARBA00009921"/>
    </source>
</evidence>
<evidence type="ECO:0000256" key="2">
    <source>
        <dbReference type="ARBA" id="ARBA00022722"/>
    </source>
</evidence>
<keyword evidence="3" id="KW-0378">Hydrolase</keyword>
<dbReference type="Gene3D" id="3.30.420.10">
    <property type="entry name" value="Ribonuclease H-like superfamily/Ribonuclease H"/>
    <property type="match status" value="1"/>
</dbReference>
<evidence type="ECO:0000259" key="6">
    <source>
        <dbReference type="SMART" id="SM00479"/>
    </source>
</evidence>
<dbReference type="GO" id="GO:0000175">
    <property type="term" value="F:3'-5'-RNA exonuclease activity"/>
    <property type="evidence" value="ECO:0007669"/>
    <property type="project" value="EnsemblFungi"/>
</dbReference>
<dbReference type="PANTHER" id="PTHR11046:SF0">
    <property type="entry name" value="OLIGORIBONUCLEASE, MITOCHONDRIAL"/>
    <property type="match status" value="1"/>
</dbReference>
<protein>
    <recommendedName>
        <fullName evidence="6">Exonuclease domain-containing protein</fullName>
    </recommendedName>
</protein>
<dbReference type="OMA" id="YMPLVNN"/>
<dbReference type="GO" id="GO:0000467">
    <property type="term" value="P:exonucleolytic trimming to generate mature 3'-end of 5.8S rRNA from tricistronic rRNA transcript (SSU-rRNA, 5.8S rRNA, LSU-rRNA)"/>
    <property type="evidence" value="ECO:0007669"/>
    <property type="project" value="EnsemblFungi"/>
</dbReference>
<evidence type="ECO:0000313" key="8">
    <source>
        <dbReference type="Proteomes" id="UP000001997"/>
    </source>
</evidence>
<keyword evidence="8" id="KW-1185">Reference proteome</keyword>
<comment type="similarity">
    <text evidence="1">Belongs to the oligoribonuclease family.</text>
</comment>
<accession>A5DAU4</accession>
<sequence length="288" mass="33299">MRRALSSLNTHVSRISHLTPIQNRITRSIPFTMTTRKLSVTDTTNKKPKLENGETKPKQETPLQATQTILKAKPKVWKPLVWIDCEMTGLNVYEDHIIEICCIITDGHMNIIDSQGYESTIYYPKEVLDSMNEWCVDQHGKSGLTAKVLENTDRTLEKVQDELLEYIKRFVEPNKGIMAGNSIHMDKFFMNREFPRVIDYLHYRLIDVSTIMEIGHRHNPELMKLFPKKDGNHTAKSDILESIAQLKWYKKHYLKSKDDVKDFINENKPVTEDPSSGPVATEATKIKE</sequence>
<dbReference type="OrthoDB" id="270189at2759"/>
<dbReference type="InterPro" id="IPR022894">
    <property type="entry name" value="Oligoribonuclease"/>
</dbReference>
<dbReference type="AlphaFoldDB" id="A5DAU4"/>
<gene>
    <name evidence="7" type="ORF">PGUG_00399</name>
</gene>
<keyword evidence="2" id="KW-0540">Nuclease</keyword>
<dbReference type="InParanoid" id="A5DAU4"/>
<feature type="region of interest" description="Disordered" evidence="5">
    <location>
        <begin position="265"/>
        <end position="288"/>
    </location>
</feature>
<dbReference type="GO" id="GO:0005739">
    <property type="term" value="C:mitochondrion"/>
    <property type="evidence" value="ECO:0007669"/>
    <property type="project" value="EnsemblFungi"/>
</dbReference>
<dbReference type="KEGG" id="pgu:PGUG_00399"/>
<feature type="compositionally biased region" description="Basic and acidic residues" evidence="5">
    <location>
        <begin position="44"/>
        <end position="59"/>
    </location>
</feature>
<dbReference type="InterPro" id="IPR036397">
    <property type="entry name" value="RNaseH_sf"/>
</dbReference>
<dbReference type="STRING" id="294746.A5DAU4"/>
<keyword evidence="4" id="KW-0269">Exonuclease</keyword>
<dbReference type="InterPro" id="IPR013520">
    <property type="entry name" value="Ribonucl_H"/>
</dbReference>
<dbReference type="eggNOG" id="KOG3242">
    <property type="taxonomic scope" value="Eukaryota"/>
</dbReference>